<comment type="caution">
    <text evidence="8">The sequence shown here is derived from an EMBL/GenBank/DDBJ whole genome shotgun (WGS) entry which is preliminary data.</text>
</comment>
<dbReference type="AlphaFoldDB" id="A0A835YMI0"/>
<dbReference type="SUPFAM" id="SSF51735">
    <property type="entry name" value="NAD(P)-binding Rossmann-fold domains"/>
    <property type="match status" value="1"/>
</dbReference>
<evidence type="ECO:0000256" key="3">
    <source>
        <dbReference type="ARBA" id="ARBA00023027"/>
    </source>
</evidence>
<dbReference type="Pfam" id="PF02826">
    <property type="entry name" value="2-Hacid_dh_C"/>
    <property type="match status" value="1"/>
</dbReference>
<accession>A0A835YMI0</accession>
<reference evidence="8" key="1">
    <citation type="submission" date="2021-02" db="EMBL/GenBank/DDBJ databases">
        <title>First Annotated Genome of the Yellow-green Alga Tribonema minus.</title>
        <authorList>
            <person name="Mahan K.M."/>
        </authorList>
    </citation>
    <scope>NUCLEOTIDE SEQUENCE</scope>
    <source>
        <strain evidence="8">UTEX B ZZ1240</strain>
    </source>
</reference>
<keyword evidence="2 4" id="KW-0560">Oxidoreductase</keyword>
<dbReference type="GO" id="GO:0016616">
    <property type="term" value="F:oxidoreductase activity, acting on the CH-OH group of donors, NAD or NADP as acceptor"/>
    <property type="evidence" value="ECO:0007669"/>
    <property type="project" value="InterPro"/>
</dbReference>
<keyword evidence="9" id="KW-1185">Reference proteome</keyword>
<evidence type="ECO:0000256" key="4">
    <source>
        <dbReference type="RuleBase" id="RU003719"/>
    </source>
</evidence>
<gene>
    <name evidence="8" type="ORF">JKP88DRAFT_331149</name>
</gene>
<dbReference type="GO" id="GO:0051287">
    <property type="term" value="F:NAD binding"/>
    <property type="evidence" value="ECO:0007669"/>
    <property type="project" value="InterPro"/>
</dbReference>
<feature type="chain" id="PRO_5032583649" evidence="5">
    <location>
        <begin position="26"/>
        <end position="348"/>
    </location>
</feature>
<dbReference type="SUPFAM" id="SSF52283">
    <property type="entry name" value="Formate/glycerate dehydrogenase catalytic domain-like"/>
    <property type="match status" value="1"/>
</dbReference>
<dbReference type="PANTHER" id="PTHR43761:SF1">
    <property type="entry name" value="D-ISOMER SPECIFIC 2-HYDROXYACID DEHYDROGENASE CATALYTIC DOMAIN-CONTAINING PROTEIN-RELATED"/>
    <property type="match status" value="1"/>
</dbReference>
<evidence type="ECO:0000313" key="9">
    <source>
        <dbReference type="Proteomes" id="UP000664859"/>
    </source>
</evidence>
<evidence type="ECO:0000256" key="1">
    <source>
        <dbReference type="ARBA" id="ARBA00005854"/>
    </source>
</evidence>
<evidence type="ECO:0000256" key="5">
    <source>
        <dbReference type="SAM" id="SignalP"/>
    </source>
</evidence>
<proteinExistence type="inferred from homology"/>
<evidence type="ECO:0000259" key="6">
    <source>
        <dbReference type="Pfam" id="PF00389"/>
    </source>
</evidence>
<feature type="signal peptide" evidence="5">
    <location>
        <begin position="1"/>
        <end position="25"/>
    </location>
</feature>
<keyword evidence="5" id="KW-0732">Signal</keyword>
<evidence type="ECO:0000256" key="2">
    <source>
        <dbReference type="ARBA" id="ARBA00023002"/>
    </source>
</evidence>
<dbReference type="InterPro" id="IPR029753">
    <property type="entry name" value="D-isomer_DH_CS"/>
</dbReference>
<dbReference type="InterPro" id="IPR050418">
    <property type="entry name" value="D-iso_2-hydroxyacid_DH_PdxB"/>
</dbReference>
<dbReference type="EMBL" id="JAFCMP010000520">
    <property type="protein sequence ID" value="KAG5177929.1"/>
    <property type="molecule type" value="Genomic_DNA"/>
</dbReference>
<evidence type="ECO:0000313" key="8">
    <source>
        <dbReference type="EMBL" id="KAG5177929.1"/>
    </source>
</evidence>
<dbReference type="InterPro" id="IPR006140">
    <property type="entry name" value="D-isomer_DH_NAD-bd"/>
</dbReference>
<keyword evidence="3" id="KW-0520">NAD</keyword>
<protein>
    <submittedName>
        <fullName evidence="8">D-isomer specific 2-hydroxyacid dehydrogenase</fullName>
    </submittedName>
</protein>
<organism evidence="8 9">
    <name type="scientific">Tribonema minus</name>
    <dbReference type="NCBI Taxonomy" id="303371"/>
    <lineage>
        <taxon>Eukaryota</taxon>
        <taxon>Sar</taxon>
        <taxon>Stramenopiles</taxon>
        <taxon>Ochrophyta</taxon>
        <taxon>PX clade</taxon>
        <taxon>Xanthophyceae</taxon>
        <taxon>Tribonematales</taxon>
        <taxon>Tribonemataceae</taxon>
        <taxon>Tribonema</taxon>
    </lineage>
</organism>
<dbReference type="Proteomes" id="UP000664859">
    <property type="component" value="Unassembled WGS sequence"/>
</dbReference>
<dbReference type="OrthoDB" id="9991913at2759"/>
<dbReference type="InterPro" id="IPR006139">
    <property type="entry name" value="D-isomer_2_OHA_DH_cat_dom"/>
</dbReference>
<feature type="domain" description="D-isomer specific 2-hydroxyacid dehydrogenase NAD-binding" evidence="7">
    <location>
        <begin position="170"/>
        <end position="317"/>
    </location>
</feature>
<sequence length="348" mass="37415">MQRIPRSLLLCVFMVPLLRVADSFAAPPPLQNTRIVVLDGFTSDQGSPEVWSECLGHPATVYARTSPDLVLKRIGDAQAVLTSKVVIDEPVMDACKQLQYVGVTATGYNMVDLDAARKRGIAVTHVPVYSTASVAQMVAAYLTHDASAVSALAATARDHWPHALDFCSLSHPMTELAGKRLALVGRGAIGAAVARIAEAFEMEVLWAQLPGREPKPDSVPLRNALAKADYVSLHVPLAEETQAMVNVDFLRAMQPGAVLINTARGGLLDEDAVAAALDSGLLRRAYLDVLLQEPPATLSSSLRLLRHARAVVTPHAAWGTREARRRCVEASAANVRAWAAGERLNRLC</sequence>
<dbReference type="PROSITE" id="PS00671">
    <property type="entry name" value="D_2_HYDROXYACID_DH_3"/>
    <property type="match status" value="1"/>
</dbReference>
<feature type="domain" description="D-isomer specific 2-hydroxyacid dehydrogenase catalytic" evidence="6">
    <location>
        <begin position="60"/>
        <end position="345"/>
    </location>
</feature>
<dbReference type="Pfam" id="PF00389">
    <property type="entry name" value="2-Hacid_dh"/>
    <property type="match status" value="1"/>
</dbReference>
<name>A0A835YMI0_9STRA</name>
<comment type="similarity">
    <text evidence="1 4">Belongs to the D-isomer specific 2-hydroxyacid dehydrogenase family.</text>
</comment>
<dbReference type="InterPro" id="IPR036291">
    <property type="entry name" value="NAD(P)-bd_dom_sf"/>
</dbReference>
<evidence type="ECO:0000259" key="7">
    <source>
        <dbReference type="Pfam" id="PF02826"/>
    </source>
</evidence>
<dbReference type="PANTHER" id="PTHR43761">
    <property type="entry name" value="D-ISOMER SPECIFIC 2-HYDROXYACID DEHYDROGENASE FAMILY PROTEIN (AFU_ORTHOLOGUE AFUA_1G13630)"/>
    <property type="match status" value="1"/>
</dbReference>
<dbReference type="Gene3D" id="3.40.50.720">
    <property type="entry name" value="NAD(P)-binding Rossmann-like Domain"/>
    <property type="match status" value="2"/>
</dbReference>